<dbReference type="STRING" id="295108.HT99x_00422"/>
<reference evidence="1" key="1">
    <citation type="submission" date="2015-09" db="EMBL/GenBank/DDBJ databases">
        <title>Draft Genome Sequences of Two Novel Amoeba-resistant Intranuclear Bacteria, Candidatus Berkiella cookevillensis and Candidatus Berkiella aquae.</title>
        <authorList>
            <person name="Mehari Y.T."/>
            <person name="Arivett B.A."/>
            <person name="Farone A.L."/>
            <person name="Gunderson J.H."/>
            <person name="Farone M.B."/>
        </authorList>
    </citation>
    <scope>NUCLEOTIDE SEQUENCE [LARGE SCALE GENOMIC DNA]</scope>
    <source>
        <strain evidence="1">HT99</strain>
    </source>
</reference>
<dbReference type="AlphaFoldDB" id="A0A0Q9Z1F0"/>
<organism evidence="1">
    <name type="scientific">Candidatus Berkiella aquae</name>
    <dbReference type="NCBI Taxonomy" id="295108"/>
    <lineage>
        <taxon>Bacteria</taxon>
        <taxon>Pseudomonadati</taxon>
        <taxon>Pseudomonadota</taxon>
        <taxon>Gammaproteobacteria</taxon>
        <taxon>Candidatus Berkiellales</taxon>
        <taxon>Candidatus Berkiellaceae</taxon>
        <taxon>Candidatus Berkiella</taxon>
    </lineage>
</organism>
<dbReference type="EMBL" id="LKAJ01000001">
    <property type="protein sequence ID" value="KRG22881.1"/>
    <property type="molecule type" value="Genomic_DNA"/>
</dbReference>
<evidence type="ECO:0000313" key="1">
    <source>
        <dbReference type="EMBL" id="KRG22881.1"/>
    </source>
</evidence>
<proteinExistence type="predicted"/>
<reference evidence="2" key="2">
    <citation type="journal article" date="2016" name="Genome Announc.">
        <title>Draft Genome Sequences of Two Novel Amoeba-Resistant Intranuclear Bacteria, 'Candidatus Berkiella cookevillensis' and 'Candidatus Berkiella aquae'.</title>
        <authorList>
            <person name="Mehari Y.T."/>
            <person name="Arivett B.A."/>
            <person name="Farone A.L."/>
            <person name="Gunderson J.H."/>
            <person name="Farone M.B."/>
        </authorList>
    </citation>
    <scope>NUCLEOTIDE SEQUENCE</scope>
    <source>
        <strain evidence="2">HT99</strain>
    </source>
</reference>
<dbReference type="Proteomes" id="UP000051497">
    <property type="component" value="Unassembled WGS sequence"/>
</dbReference>
<comment type="caution">
    <text evidence="1">The sequence shown here is derived from an EMBL/GenBank/DDBJ whole genome shotgun (WGS) entry which is preliminary data.</text>
</comment>
<name>A0A0Q9Z1F0_9GAMM</name>
<gene>
    <name evidence="1" type="ORF">HT99x_00422</name>
    <name evidence="2" type="ORF">HT99x_009990</name>
</gene>
<keyword evidence="3" id="KW-1185">Reference proteome</keyword>
<dbReference type="RefSeq" id="WP_075065049.1">
    <property type="nucleotide sequence ID" value="NZ_LKAJ02000001.1"/>
</dbReference>
<evidence type="ECO:0000313" key="3">
    <source>
        <dbReference type="Proteomes" id="UP000051497"/>
    </source>
</evidence>
<sequence length="79" mass="8467">MAMLFSGQIRKESPNVDQVLKQAEAGTHPDALLIKNGQQLVATIPDRVLAPSTASSIEFDRQANHLITSLNSAGSKPKI</sequence>
<protein>
    <submittedName>
        <fullName evidence="1">Uncharacterized protein</fullName>
    </submittedName>
</protein>
<reference evidence="2" key="3">
    <citation type="submission" date="2021-06" db="EMBL/GenBank/DDBJ databases">
        <title>Genomic Description and Analysis of Intracellular Bacteria, Candidatus Berkiella cookevillensis and Candidatus Berkiella aquae.</title>
        <authorList>
            <person name="Kidane D.T."/>
            <person name="Mehari Y.T."/>
            <person name="Rice F.C."/>
            <person name="Arivett B.A."/>
            <person name="Farone A.L."/>
            <person name="Berk S.G."/>
            <person name="Farone M.B."/>
        </authorList>
    </citation>
    <scope>NUCLEOTIDE SEQUENCE</scope>
    <source>
        <strain evidence="2">HT99</strain>
    </source>
</reference>
<evidence type="ECO:0000313" key="2">
    <source>
        <dbReference type="EMBL" id="MCS5711760.1"/>
    </source>
</evidence>
<dbReference type="EMBL" id="LKAJ02000001">
    <property type="protein sequence ID" value="MCS5711760.1"/>
    <property type="molecule type" value="Genomic_DNA"/>
</dbReference>
<accession>A0A0Q9Z1F0</accession>